<dbReference type="EMBL" id="MCGQ01000023">
    <property type="protein sequence ID" value="OXY92274.1"/>
    <property type="molecule type" value="Genomic_DNA"/>
</dbReference>
<comment type="caution">
    <text evidence="6">The sequence shown here is derived from an EMBL/GenBank/DDBJ whole genome shotgun (WGS) entry which is preliminary data.</text>
</comment>
<dbReference type="GO" id="GO:0004356">
    <property type="term" value="F:glutamine synthetase activity"/>
    <property type="evidence" value="ECO:0007669"/>
    <property type="project" value="InterPro"/>
</dbReference>
<dbReference type="SMART" id="SM01230">
    <property type="entry name" value="Gln-synt_C"/>
    <property type="match status" value="1"/>
</dbReference>
<name>A0A233S9I4_STRDA</name>
<gene>
    <name evidence="6" type="ORF">BEK98_26125</name>
</gene>
<evidence type="ECO:0000259" key="5">
    <source>
        <dbReference type="PROSITE" id="PS51987"/>
    </source>
</evidence>
<dbReference type="PANTHER" id="PTHR43785">
    <property type="entry name" value="GAMMA-GLUTAMYLPUTRESCINE SYNTHETASE"/>
    <property type="match status" value="1"/>
</dbReference>
<dbReference type="InterPro" id="IPR014746">
    <property type="entry name" value="Gln_synth/guanido_kin_cat_dom"/>
</dbReference>
<dbReference type="PROSITE" id="PS51987">
    <property type="entry name" value="GS_CATALYTIC"/>
    <property type="match status" value="1"/>
</dbReference>
<keyword evidence="7" id="KW-1185">Reference proteome</keyword>
<dbReference type="SUPFAM" id="SSF55931">
    <property type="entry name" value="Glutamine synthetase/guanido kinase"/>
    <property type="match status" value="1"/>
</dbReference>
<evidence type="ECO:0000256" key="4">
    <source>
        <dbReference type="RuleBase" id="RU000384"/>
    </source>
</evidence>
<dbReference type="Pfam" id="PF00120">
    <property type="entry name" value="Gln-synt_C"/>
    <property type="match status" value="1"/>
</dbReference>
<accession>A0A233S9I4</accession>
<dbReference type="PANTHER" id="PTHR43785:SF12">
    <property type="entry name" value="TYPE-1 GLUTAMINE SYNTHETASE 2"/>
    <property type="match status" value="1"/>
</dbReference>
<reference evidence="6 7" key="1">
    <citation type="submission" date="2016-07" db="EMBL/GenBank/DDBJ databases">
        <title>Draft genome of Streptomyces diastatochromogenes.</title>
        <authorList>
            <person name="Podduturi R."/>
            <person name="Lukassen M.B."/>
            <person name="Clausen N."/>
            <person name="Nielsen J.L."/>
            <person name="Jorgensen N.O."/>
        </authorList>
    </citation>
    <scope>NUCLEOTIDE SEQUENCE [LARGE SCALE GENOMIC DNA]</scope>
    <source>
        <strain evidence="6 7">DSM 40608</strain>
    </source>
</reference>
<evidence type="ECO:0000256" key="3">
    <source>
        <dbReference type="PROSITE-ProRule" id="PRU01331"/>
    </source>
</evidence>
<proteinExistence type="inferred from homology"/>
<dbReference type="RefSeq" id="WP_094219217.1">
    <property type="nucleotide sequence ID" value="NZ_MCGQ01000023.1"/>
</dbReference>
<dbReference type="InterPro" id="IPR008146">
    <property type="entry name" value="Gln_synth_cat_dom"/>
</dbReference>
<evidence type="ECO:0000256" key="1">
    <source>
        <dbReference type="ARBA" id="ARBA00009897"/>
    </source>
</evidence>
<dbReference type="Gene3D" id="3.30.590.10">
    <property type="entry name" value="Glutamine synthetase/guanido kinase, catalytic domain"/>
    <property type="match status" value="1"/>
</dbReference>
<evidence type="ECO:0000313" key="6">
    <source>
        <dbReference type="EMBL" id="OXY92274.1"/>
    </source>
</evidence>
<keyword evidence="2" id="KW-0436">Ligase</keyword>
<dbReference type="Proteomes" id="UP000215483">
    <property type="component" value="Unassembled WGS sequence"/>
</dbReference>
<sequence>MSELATTATSAPLRDSGARAVRLEATNHDGCFLGKNVSPKKFAAGKDAGFAFADLLFGLDLGNAPVFGSAFPAWRGHLDDVYLRPDMSTLVEWKPGLDSVIGDYWLKDGTPVPICPRNLVRKMVERLAGLGFTATVAVEIEATVFEESIHEARARGYRDLSPLGGSAGTAYHLAKSQDWIDYMNAVADRLDEVGIEWEAWNDEDAAGQIELNIAPGDPIKVGDAWARTRQIMREVAFERGHSVTFMAKPTAGYGQASHINLSLQRDGANAFYAENGPSDTMLHAIGGLLATIEGNTSIVLPQITSYRRLVDLSGPPVTISWGISNKTAAVRAVCGHPKYSRLEYRLPGADANLYLALAGVLAGVIAGVERKIAPPEQVTDMAWCLPPGLGIDRIPDTITKAAAALDADPILRELLGDEFVDFWIASRKWEWMQFHTAGGDPFSELSEWESARYFELP</sequence>
<protein>
    <submittedName>
        <fullName evidence="6">Glutamine synthetase</fullName>
    </submittedName>
</protein>
<evidence type="ECO:0000313" key="7">
    <source>
        <dbReference type="Proteomes" id="UP000215483"/>
    </source>
</evidence>
<evidence type="ECO:0000256" key="2">
    <source>
        <dbReference type="ARBA" id="ARBA00022598"/>
    </source>
</evidence>
<dbReference type="OrthoDB" id="9807095at2"/>
<organism evidence="6 7">
    <name type="scientific">Streptomyces diastatochromogenes</name>
    <dbReference type="NCBI Taxonomy" id="42236"/>
    <lineage>
        <taxon>Bacteria</taxon>
        <taxon>Bacillati</taxon>
        <taxon>Actinomycetota</taxon>
        <taxon>Actinomycetes</taxon>
        <taxon>Kitasatosporales</taxon>
        <taxon>Streptomycetaceae</taxon>
        <taxon>Streptomyces</taxon>
    </lineage>
</organism>
<dbReference type="AlphaFoldDB" id="A0A233S9I4"/>
<comment type="similarity">
    <text evidence="1 3 4">Belongs to the glutamine synthetase family.</text>
</comment>
<feature type="domain" description="GS catalytic" evidence="5">
    <location>
        <begin position="116"/>
        <end position="457"/>
    </location>
</feature>